<reference evidence="1 2" key="1">
    <citation type="submission" date="2021-06" db="EMBL/GenBank/DDBJ databases">
        <authorList>
            <person name="Palmer J.M."/>
        </authorList>
    </citation>
    <scope>NUCLEOTIDE SEQUENCE [LARGE SCALE GENOMIC DNA]</scope>
    <source>
        <strain evidence="1 2">XC_2019</strain>
        <tissue evidence="1">Muscle</tissue>
    </source>
</reference>
<gene>
    <name evidence="1" type="ORF">XENOCAPTIV_011215</name>
</gene>
<dbReference type="Proteomes" id="UP001434883">
    <property type="component" value="Unassembled WGS sequence"/>
</dbReference>
<organism evidence="1 2">
    <name type="scientific">Xenoophorus captivus</name>
    <dbReference type="NCBI Taxonomy" id="1517983"/>
    <lineage>
        <taxon>Eukaryota</taxon>
        <taxon>Metazoa</taxon>
        <taxon>Chordata</taxon>
        <taxon>Craniata</taxon>
        <taxon>Vertebrata</taxon>
        <taxon>Euteleostomi</taxon>
        <taxon>Actinopterygii</taxon>
        <taxon>Neopterygii</taxon>
        <taxon>Teleostei</taxon>
        <taxon>Neoteleostei</taxon>
        <taxon>Acanthomorphata</taxon>
        <taxon>Ovalentaria</taxon>
        <taxon>Atherinomorphae</taxon>
        <taxon>Cyprinodontiformes</taxon>
        <taxon>Goodeidae</taxon>
        <taxon>Xenoophorus</taxon>
    </lineage>
</organism>
<evidence type="ECO:0000313" key="2">
    <source>
        <dbReference type="Proteomes" id="UP001434883"/>
    </source>
</evidence>
<name>A0ABV0S8Q8_9TELE</name>
<evidence type="ECO:0000313" key="1">
    <source>
        <dbReference type="EMBL" id="MEQ2216133.1"/>
    </source>
</evidence>
<dbReference type="EMBL" id="JAHRIN010069626">
    <property type="protein sequence ID" value="MEQ2216133.1"/>
    <property type="molecule type" value="Genomic_DNA"/>
</dbReference>
<proteinExistence type="predicted"/>
<sequence length="105" mass="11843">MIKHLRIHGVEVTDSPVFNALRGLPLLPLPSAPTHCPADSVVLYIQFKCLFKALVSVQTVTCQHIINSYESFKRNMFGYIHSFSHLLYRFLHSGSRGSWCLSPAV</sequence>
<protein>
    <submittedName>
        <fullName evidence="1">Uncharacterized protein</fullName>
    </submittedName>
</protein>
<keyword evidence="2" id="KW-1185">Reference proteome</keyword>
<accession>A0ABV0S8Q8</accession>
<comment type="caution">
    <text evidence="1">The sequence shown here is derived from an EMBL/GenBank/DDBJ whole genome shotgun (WGS) entry which is preliminary data.</text>
</comment>